<evidence type="ECO:0000313" key="1">
    <source>
        <dbReference type="EMBL" id="KAI0064632.1"/>
    </source>
</evidence>
<evidence type="ECO:0000313" key="2">
    <source>
        <dbReference type="Proteomes" id="UP000814140"/>
    </source>
</evidence>
<comment type="caution">
    <text evidence="1">The sequence shown here is derived from an EMBL/GenBank/DDBJ whole genome shotgun (WGS) entry which is preliminary data.</text>
</comment>
<reference evidence="1" key="2">
    <citation type="journal article" date="2022" name="New Phytol.">
        <title>Evolutionary transition to the ectomycorrhizal habit in the genomes of a hyperdiverse lineage of mushroom-forming fungi.</title>
        <authorList>
            <person name="Looney B."/>
            <person name="Miyauchi S."/>
            <person name="Morin E."/>
            <person name="Drula E."/>
            <person name="Courty P.E."/>
            <person name="Kohler A."/>
            <person name="Kuo A."/>
            <person name="LaButti K."/>
            <person name="Pangilinan J."/>
            <person name="Lipzen A."/>
            <person name="Riley R."/>
            <person name="Andreopoulos W."/>
            <person name="He G."/>
            <person name="Johnson J."/>
            <person name="Nolan M."/>
            <person name="Tritt A."/>
            <person name="Barry K.W."/>
            <person name="Grigoriev I.V."/>
            <person name="Nagy L.G."/>
            <person name="Hibbett D."/>
            <person name="Henrissat B."/>
            <person name="Matheny P.B."/>
            <person name="Labbe J."/>
            <person name="Martin F.M."/>
        </authorList>
    </citation>
    <scope>NUCLEOTIDE SEQUENCE</scope>
    <source>
        <strain evidence="1">HHB10654</strain>
    </source>
</reference>
<name>A0ACB8T875_9AGAM</name>
<protein>
    <submittedName>
        <fullName evidence="1">Uncharacterized protein</fullName>
    </submittedName>
</protein>
<gene>
    <name evidence="1" type="ORF">BV25DRAFT_1914325</name>
</gene>
<organism evidence="1 2">
    <name type="scientific">Artomyces pyxidatus</name>
    <dbReference type="NCBI Taxonomy" id="48021"/>
    <lineage>
        <taxon>Eukaryota</taxon>
        <taxon>Fungi</taxon>
        <taxon>Dikarya</taxon>
        <taxon>Basidiomycota</taxon>
        <taxon>Agaricomycotina</taxon>
        <taxon>Agaricomycetes</taxon>
        <taxon>Russulales</taxon>
        <taxon>Auriscalpiaceae</taxon>
        <taxon>Artomyces</taxon>
    </lineage>
</organism>
<accession>A0ACB8T875</accession>
<proteinExistence type="predicted"/>
<keyword evidence="2" id="KW-1185">Reference proteome</keyword>
<reference evidence="1" key="1">
    <citation type="submission" date="2021-03" db="EMBL/GenBank/DDBJ databases">
        <authorList>
            <consortium name="DOE Joint Genome Institute"/>
            <person name="Ahrendt S."/>
            <person name="Looney B.P."/>
            <person name="Miyauchi S."/>
            <person name="Morin E."/>
            <person name="Drula E."/>
            <person name="Courty P.E."/>
            <person name="Chicoki N."/>
            <person name="Fauchery L."/>
            <person name="Kohler A."/>
            <person name="Kuo A."/>
            <person name="Labutti K."/>
            <person name="Pangilinan J."/>
            <person name="Lipzen A."/>
            <person name="Riley R."/>
            <person name="Andreopoulos W."/>
            <person name="He G."/>
            <person name="Johnson J."/>
            <person name="Barry K.W."/>
            <person name="Grigoriev I.V."/>
            <person name="Nagy L."/>
            <person name="Hibbett D."/>
            <person name="Henrissat B."/>
            <person name="Matheny P.B."/>
            <person name="Labbe J."/>
            <person name="Martin F."/>
        </authorList>
    </citation>
    <scope>NUCLEOTIDE SEQUENCE</scope>
    <source>
        <strain evidence="1">HHB10654</strain>
    </source>
</reference>
<sequence>MPIRGAYVVFTLDPVATLEALEDPVATEQAENLRARKYIGCVARTIDLPTPLRRYNKCTIIFLSQGMPRPSEEEGLEETMCVPINPAQHPTGRADITISPPLPWDNLYHHTLEAVELRLRLKPNSGDDSTSPLLSHEDLLHLNVPFHRDSIRSGHLEHIYNSAHSSSPTASPETVPEDAASLPEEDAPVRPAASCEDELTAPTTFPDERPVSIVSSRRSKSDLPEIATPIATPYEDGIAAASDHSAIERCSESSSVDFTGDSDDDLDDGESHSEDSLAMAMYQMMFFEDPEDRFVPVVKFTLDISTTTELSGQERLREKIADIERLVHLLALRASAFSSGAVRRIQLESEERSRAAMDLLEQQRLEQQRLEQQRVEQWTEEHGTGHSPPMLYCSLKVVDTSPS</sequence>
<dbReference type="EMBL" id="MU277198">
    <property type="protein sequence ID" value="KAI0064632.1"/>
    <property type="molecule type" value="Genomic_DNA"/>
</dbReference>
<dbReference type="Proteomes" id="UP000814140">
    <property type="component" value="Unassembled WGS sequence"/>
</dbReference>